<reference evidence="3" key="3">
    <citation type="submission" date="2025-09" db="UniProtKB">
        <authorList>
            <consortium name="Ensembl"/>
        </authorList>
    </citation>
    <scope>IDENTIFICATION</scope>
</reference>
<dbReference type="GO" id="GO:0005794">
    <property type="term" value="C:Golgi apparatus"/>
    <property type="evidence" value="ECO:0007669"/>
    <property type="project" value="TreeGrafter"/>
</dbReference>
<dbReference type="InterPro" id="IPR052674">
    <property type="entry name" value="SelWTH-like"/>
</dbReference>
<dbReference type="PANTHER" id="PTHR33638:SF1">
    <property type="entry name" value="SELENOPROTEIN H"/>
    <property type="match status" value="1"/>
</dbReference>
<keyword evidence="1" id="KW-0676">Redox-active center</keyword>
<proteinExistence type="predicted"/>
<dbReference type="Ensembl" id="ENSMMDT00005018891.1">
    <property type="protein sequence ID" value="ENSMMDP00005018443.1"/>
    <property type="gene ID" value="ENSMMDG00005009198.1"/>
</dbReference>
<evidence type="ECO:0008006" key="5">
    <source>
        <dbReference type="Google" id="ProtNLM"/>
    </source>
</evidence>
<dbReference type="Proteomes" id="UP000472263">
    <property type="component" value="Chromosome 10"/>
</dbReference>
<dbReference type="PANTHER" id="PTHR33638">
    <property type="entry name" value="SELENOPROTEIN H"/>
    <property type="match status" value="1"/>
</dbReference>
<gene>
    <name evidence="3" type="primary">selenoh</name>
</gene>
<accession>A0A667XVU7</accession>
<evidence type="ECO:0000256" key="1">
    <source>
        <dbReference type="ARBA" id="ARBA00023284"/>
    </source>
</evidence>
<reference evidence="3" key="1">
    <citation type="submission" date="2019-06" db="EMBL/GenBank/DDBJ databases">
        <authorList>
            <consortium name="Wellcome Sanger Institute Data Sharing"/>
        </authorList>
    </citation>
    <scope>NUCLEOTIDE SEQUENCE [LARGE SCALE GENOMIC DNA]</scope>
</reference>
<feature type="region of interest" description="Disordered" evidence="2">
    <location>
        <begin position="1"/>
        <end position="36"/>
    </location>
</feature>
<dbReference type="AlphaFoldDB" id="A0A667XVU7"/>
<feature type="compositionally biased region" description="Basic residues" evidence="2">
    <location>
        <begin position="1"/>
        <end position="10"/>
    </location>
</feature>
<dbReference type="NCBIfam" id="TIGR02174">
    <property type="entry name" value="CXXU_selWTH"/>
    <property type="match status" value="1"/>
</dbReference>
<evidence type="ECO:0000313" key="4">
    <source>
        <dbReference type="Proteomes" id="UP000472263"/>
    </source>
</evidence>
<evidence type="ECO:0000313" key="3">
    <source>
        <dbReference type="Ensembl" id="ENSMMDP00005018443.1"/>
    </source>
</evidence>
<dbReference type="GeneTree" id="ENSGT00940000163832"/>
<sequence>MCRSGRRGVKRRAEEAAEERVEVEEKKERGGEEDGAAVYGRNAEAVKAALLAAHPDLTVVLNPEKPRRNSFEITLVDETTLWTGIKKGPPRKLKFPESEVVVAALKNALDTE</sequence>
<feature type="compositionally biased region" description="Basic and acidic residues" evidence="2">
    <location>
        <begin position="11"/>
        <end position="32"/>
    </location>
</feature>
<organism evidence="3 4">
    <name type="scientific">Myripristis murdjan</name>
    <name type="common">pinecone soldierfish</name>
    <dbReference type="NCBI Taxonomy" id="586833"/>
    <lineage>
        <taxon>Eukaryota</taxon>
        <taxon>Metazoa</taxon>
        <taxon>Chordata</taxon>
        <taxon>Craniata</taxon>
        <taxon>Vertebrata</taxon>
        <taxon>Euteleostomi</taxon>
        <taxon>Actinopterygii</taxon>
        <taxon>Neopterygii</taxon>
        <taxon>Teleostei</taxon>
        <taxon>Neoteleostei</taxon>
        <taxon>Acanthomorphata</taxon>
        <taxon>Holocentriformes</taxon>
        <taxon>Holocentridae</taxon>
        <taxon>Myripristis</taxon>
    </lineage>
</organism>
<dbReference type="InterPro" id="IPR011893">
    <property type="entry name" value="Selenoprotein_Rdx-typ"/>
</dbReference>
<protein>
    <recommendedName>
        <fullName evidence="5">Selenoprotein H</fullName>
    </recommendedName>
</protein>
<keyword evidence="4" id="KW-1185">Reference proteome</keyword>
<evidence type="ECO:0000256" key="2">
    <source>
        <dbReference type="SAM" id="MobiDB-lite"/>
    </source>
</evidence>
<name>A0A667XVU7_9TELE</name>
<dbReference type="InParanoid" id="A0A667XVU7"/>
<reference evidence="3" key="2">
    <citation type="submission" date="2025-08" db="UniProtKB">
        <authorList>
            <consortium name="Ensembl"/>
        </authorList>
    </citation>
    <scope>IDENTIFICATION</scope>
</reference>